<keyword evidence="2" id="KW-0732">Signal</keyword>
<protein>
    <recommendedName>
        <fullName evidence="5">Type IV conjugative transfer system protein TraV</fullName>
    </recommendedName>
</protein>
<feature type="region of interest" description="Disordered" evidence="1">
    <location>
        <begin position="131"/>
        <end position="154"/>
    </location>
</feature>
<proteinExistence type="predicted"/>
<dbReference type="HOGENOM" id="CLU_108373_0_0_0"/>
<feature type="chain" id="PRO_5004171537" description="Type IV conjugative transfer system protein TraV" evidence="2">
    <location>
        <begin position="34"/>
        <end position="154"/>
    </location>
</feature>
<organism evidence="3 4">
    <name type="scientific">Mariprofundus ferrooxydans PV-1</name>
    <dbReference type="NCBI Taxonomy" id="314345"/>
    <lineage>
        <taxon>Bacteria</taxon>
        <taxon>Pseudomonadati</taxon>
        <taxon>Pseudomonadota</taxon>
        <taxon>Candidatius Mariprofundia</taxon>
        <taxon>Mariprofundales</taxon>
        <taxon>Mariprofundaceae</taxon>
        <taxon>Mariprofundus</taxon>
    </lineage>
</organism>
<dbReference type="PROSITE" id="PS51257">
    <property type="entry name" value="PROKAR_LIPOPROTEIN"/>
    <property type="match status" value="1"/>
</dbReference>
<evidence type="ECO:0000256" key="1">
    <source>
        <dbReference type="SAM" id="MobiDB-lite"/>
    </source>
</evidence>
<accession>Q0F362</accession>
<feature type="compositionally biased region" description="Low complexity" evidence="1">
    <location>
        <begin position="139"/>
        <end position="148"/>
    </location>
</feature>
<dbReference type="RefSeq" id="WP_009851224.1">
    <property type="nucleotide sequence ID" value="NZ_DS022295.1"/>
</dbReference>
<evidence type="ECO:0000313" key="3">
    <source>
        <dbReference type="EMBL" id="EAU56079.1"/>
    </source>
</evidence>
<dbReference type="Pfam" id="PF09676">
    <property type="entry name" value="TraV"/>
    <property type="match status" value="1"/>
</dbReference>
<dbReference type="EMBL" id="AATS01000001">
    <property type="protein sequence ID" value="EAU56079.1"/>
    <property type="molecule type" value="Genomic_DNA"/>
</dbReference>
<evidence type="ECO:0008006" key="5">
    <source>
        <dbReference type="Google" id="ProtNLM"/>
    </source>
</evidence>
<dbReference type="NCBIfam" id="TIGR02747">
    <property type="entry name" value="TraV"/>
    <property type="match status" value="1"/>
</dbReference>
<reference evidence="3 4" key="1">
    <citation type="submission" date="2006-09" db="EMBL/GenBank/DDBJ databases">
        <authorList>
            <person name="Emerson D."/>
            <person name="Ferriera S."/>
            <person name="Johnson J."/>
            <person name="Kravitz S."/>
            <person name="Halpern A."/>
            <person name="Remington K."/>
            <person name="Beeson K."/>
            <person name="Tran B."/>
            <person name="Rogers Y.-H."/>
            <person name="Friedman R."/>
            <person name="Venter J.C."/>
        </authorList>
    </citation>
    <scope>NUCLEOTIDE SEQUENCE [LARGE SCALE GENOMIC DNA]</scope>
    <source>
        <strain evidence="3 4">PV-1</strain>
    </source>
</reference>
<comment type="caution">
    <text evidence="3">The sequence shown here is derived from an EMBL/GenBank/DDBJ whole genome shotgun (WGS) entry which is preliminary data.</text>
</comment>
<evidence type="ECO:0000256" key="2">
    <source>
        <dbReference type="SAM" id="SignalP"/>
    </source>
</evidence>
<dbReference type="Proteomes" id="UP000005297">
    <property type="component" value="Unassembled WGS sequence"/>
</dbReference>
<keyword evidence="4" id="KW-1185">Reference proteome</keyword>
<dbReference type="InParanoid" id="Q0F362"/>
<evidence type="ECO:0000313" key="4">
    <source>
        <dbReference type="Proteomes" id="UP000005297"/>
    </source>
</evidence>
<dbReference type="AlphaFoldDB" id="Q0F362"/>
<gene>
    <name evidence="3" type="ORF">SPV1_04643</name>
</gene>
<feature type="signal peptide" evidence="2">
    <location>
        <begin position="1"/>
        <end position="33"/>
    </location>
</feature>
<dbReference type="InterPro" id="IPR014118">
    <property type="entry name" value="T4SS_TraV"/>
</dbReference>
<name>Q0F362_9PROT</name>
<dbReference type="OrthoDB" id="5298305at2"/>
<sequence>MKMFRLNKHSIRSMLMVSSVAVLLMGCATPKFSCTDDMTGPGCRSVSQVYANAHRQHVGSPDSPTGMPAIIRPGDPIRSGERVLRVWMAPWVDVDGDYHDQTYVYLVLDHGRWYIDRARGSIRKHFVPRVIPPAKNSGQQASRAAASAKPEAHQ</sequence>